<evidence type="ECO:0000313" key="7">
    <source>
        <dbReference type="EMBL" id="GIG99180.1"/>
    </source>
</evidence>
<dbReference type="Proteomes" id="UP000621500">
    <property type="component" value="Unassembled WGS sequence"/>
</dbReference>
<feature type="chain" id="PRO_5046536978" description="HTH luxR-type domain-containing protein" evidence="5">
    <location>
        <begin position="21"/>
        <end position="345"/>
    </location>
</feature>
<reference evidence="7 8" key="1">
    <citation type="submission" date="2021-01" db="EMBL/GenBank/DDBJ databases">
        <title>Whole genome shotgun sequence of Plantactinospora mayteni NBRC 109088.</title>
        <authorList>
            <person name="Komaki H."/>
            <person name="Tamura T."/>
        </authorList>
    </citation>
    <scope>NUCLEOTIDE SEQUENCE [LARGE SCALE GENOMIC DNA]</scope>
    <source>
        <strain evidence="7 8">NBRC 109088</strain>
    </source>
</reference>
<dbReference type="InterPro" id="IPR036388">
    <property type="entry name" value="WH-like_DNA-bd_sf"/>
</dbReference>
<feature type="compositionally biased region" description="Low complexity" evidence="4">
    <location>
        <begin position="229"/>
        <end position="247"/>
    </location>
</feature>
<dbReference type="InterPro" id="IPR016032">
    <property type="entry name" value="Sig_transdc_resp-reg_C-effctor"/>
</dbReference>
<evidence type="ECO:0000256" key="1">
    <source>
        <dbReference type="ARBA" id="ARBA00023015"/>
    </source>
</evidence>
<dbReference type="PRINTS" id="PR00038">
    <property type="entry name" value="HTHLUXR"/>
</dbReference>
<feature type="signal peptide" evidence="5">
    <location>
        <begin position="1"/>
        <end position="20"/>
    </location>
</feature>
<dbReference type="PANTHER" id="PTHR44688:SF16">
    <property type="entry name" value="DNA-BINDING TRANSCRIPTIONAL ACTIVATOR DEVR_DOSR"/>
    <property type="match status" value="1"/>
</dbReference>
<evidence type="ECO:0000313" key="8">
    <source>
        <dbReference type="Proteomes" id="UP000621500"/>
    </source>
</evidence>
<proteinExistence type="predicted"/>
<evidence type="ECO:0000256" key="5">
    <source>
        <dbReference type="SAM" id="SignalP"/>
    </source>
</evidence>
<sequence>MRTVLVCVRTPLAAQNVAAAAARLGLAAAVRTAVSDPEAMLRLAERPADVVLADTALTRPDSVGFTRRVLARSPGAAILLLGAEDPGVAAATIAAGARGLIQGGDHDLVSVVAKAILLLGGRSGRGGAALTGGALAGGGQAGGPVGAGRTGEPGDAGGQPTAGQRRGSAVRAPTGPGPGGDAPGTARPPGDESTVRRRDDPESRTGTGETAGEQPTGPAVVPAQRGDDPNAPTDPATPTGTAPGQPAEKAGPDGPGGSAPGQESRGADGPAGTGRSAPARRPVLTEREMQVLVGMADGKSNAEIGRELFVSEDTVKTHARRLFRKLGARDRAHAVAAGFRAGLVA</sequence>
<dbReference type="Pfam" id="PF00196">
    <property type="entry name" value="GerE"/>
    <property type="match status" value="1"/>
</dbReference>
<evidence type="ECO:0000256" key="3">
    <source>
        <dbReference type="ARBA" id="ARBA00023163"/>
    </source>
</evidence>
<keyword evidence="2" id="KW-0238">DNA-binding</keyword>
<organism evidence="7 8">
    <name type="scientific">Plantactinospora mayteni</name>
    <dbReference type="NCBI Taxonomy" id="566021"/>
    <lineage>
        <taxon>Bacteria</taxon>
        <taxon>Bacillati</taxon>
        <taxon>Actinomycetota</taxon>
        <taxon>Actinomycetes</taxon>
        <taxon>Micromonosporales</taxon>
        <taxon>Micromonosporaceae</taxon>
        <taxon>Plantactinospora</taxon>
    </lineage>
</organism>
<evidence type="ECO:0000256" key="4">
    <source>
        <dbReference type="SAM" id="MobiDB-lite"/>
    </source>
</evidence>
<feature type="region of interest" description="Disordered" evidence="4">
    <location>
        <begin position="137"/>
        <end position="286"/>
    </location>
</feature>
<keyword evidence="5" id="KW-0732">Signal</keyword>
<evidence type="ECO:0000256" key="2">
    <source>
        <dbReference type="ARBA" id="ARBA00023125"/>
    </source>
</evidence>
<dbReference type="SUPFAM" id="SSF46894">
    <property type="entry name" value="C-terminal effector domain of the bipartite response regulators"/>
    <property type="match status" value="1"/>
</dbReference>
<dbReference type="PANTHER" id="PTHR44688">
    <property type="entry name" value="DNA-BINDING TRANSCRIPTIONAL ACTIVATOR DEVR_DOSR"/>
    <property type="match status" value="1"/>
</dbReference>
<protein>
    <recommendedName>
        <fullName evidence="6">HTH luxR-type domain-containing protein</fullName>
    </recommendedName>
</protein>
<dbReference type="PROSITE" id="PS50043">
    <property type="entry name" value="HTH_LUXR_2"/>
    <property type="match status" value="1"/>
</dbReference>
<feature type="compositionally biased region" description="Basic and acidic residues" evidence="4">
    <location>
        <begin position="189"/>
        <end position="203"/>
    </location>
</feature>
<evidence type="ECO:0000259" key="6">
    <source>
        <dbReference type="PROSITE" id="PS50043"/>
    </source>
</evidence>
<feature type="compositionally biased region" description="Gly residues" evidence="4">
    <location>
        <begin position="137"/>
        <end position="157"/>
    </location>
</feature>
<dbReference type="Gene3D" id="1.10.10.10">
    <property type="entry name" value="Winged helix-like DNA-binding domain superfamily/Winged helix DNA-binding domain"/>
    <property type="match status" value="1"/>
</dbReference>
<keyword evidence="1" id="KW-0805">Transcription regulation</keyword>
<dbReference type="InterPro" id="IPR011006">
    <property type="entry name" value="CheY-like_superfamily"/>
</dbReference>
<dbReference type="CDD" id="cd06170">
    <property type="entry name" value="LuxR_C_like"/>
    <property type="match status" value="1"/>
</dbReference>
<comment type="caution">
    <text evidence="7">The sequence shown here is derived from an EMBL/GenBank/DDBJ whole genome shotgun (WGS) entry which is preliminary data.</text>
</comment>
<dbReference type="SMART" id="SM00421">
    <property type="entry name" value="HTH_LUXR"/>
    <property type="match status" value="1"/>
</dbReference>
<accession>A0ABQ4EX25</accession>
<dbReference type="InterPro" id="IPR000792">
    <property type="entry name" value="Tscrpt_reg_LuxR_C"/>
</dbReference>
<dbReference type="EMBL" id="BONX01000043">
    <property type="protein sequence ID" value="GIG99180.1"/>
    <property type="molecule type" value="Genomic_DNA"/>
</dbReference>
<dbReference type="SUPFAM" id="SSF52172">
    <property type="entry name" value="CheY-like"/>
    <property type="match status" value="1"/>
</dbReference>
<keyword evidence="8" id="KW-1185">Reference proteome</keyword>
<feature type="domain" description="HTH luxR-type" evidence="6">
    <location>
        <begin position="277"/>
        <end position="342"/>
    </location>
</feature>
<dbReference type="Gene3D" id="3.40.50.2300">
    <property type="match status" value="1"/>
</dbReference>
<dbReference type="PROSITE" id="PS00622">
    <property type="entry name" value="HTH_LUXR_1"/>
    <property type="match status" value="1"/>
</dbReference>
<name>A0ABQ4EX25_9ACTN</name>
<gene>
    <name evidence="7" type="ORF">Pma05_57530</name>
</gene>
<keyword evidence="3" id="KW-0804">Transcription</keyword>